<evidence type="ECO:0000259" key="3">
    <source>
        <dbReference type="PROSITE" id="PS50878"/>
    </source>
</evidence>
<sequence length="380" mass="42517">MESHTQTLKFTSIFAGKEGVAAFCELTRDQEGWYALHGDSSPHVTLAVGSDYEARSLGPMVKRALTFSWESTAAPRVWKAKEEDMWCIAAPITDKTISENKDLTRFHGREKTDHPDTPRLLGEVPPQIWTSSPQDVGLVNTPPIHITLRPGQRPVWRPQYRLKKEQQDGIADTITGLLQAGVIIPYRSSWNTTILPVTKGEGKGWRMVQDFRPVNDATIPEALPVPDPYLALQNIGPQHQYFTVVDLANAFFCLPLAEDSQEYFGFTYKDQTYTYTRLPQGYRDSPGLFNHALRTHLKPLTLPADVTLIQYVDDILIAAPSAEACLTATHALLKLLAANGYKVKKEKLQVCRRLVIFLGREISHSSHTLTASQKSAVTHT</sequence>
<dbReference type="AlphaFoldDB" id="A0A3B4YFG8"/>
<comment type="similarity">
    <text evidence="1">Belongs to the beta type-B retroviral polymerase family. HERV class-II K(HML-2) pol subfamily.</text>
</comment>
<dbReference type="PROSITE" id="PS50878">
    <property type="entry name" value="RT_POL"/>
    <property type="match status" value="1"/>
</dbReference>
<accession>A0A3B4YFG8</accession>
<dbReference type="InterPro" id="IPR000477">
    <property type="entry name" value="RT_dom"/>
</dbReference>
<feature type="domain" description="Reverse transcriptase" evidence="3">
    <location>
        <begin position="179"/>
        <end position="362"/>
    </location>
</feature>
<dbReference type="InterPro" id="IPR043128">
    <property type="entry name" value="Rev_trsase/Diguanyl_cyclase"/>
</dbReference>
<protein>
    <recommendedName>
        <fullName evidence="2">ribonuclease H</fullName>
        <ecNumber evidence="2">3.1.26.4</ecNumber>
    </recommendedName>
</protein>
<dbReference type="Gene3D" id="3.30.70.270">
    <property type="match status" value="1"/>
</dbReference>
<proteinExistence type="inferred from homology"/>
<dbReference type="Proteomes" id="UP000261360">
    <property type="component" value="Unplaced"/>
</dbReference>
<dbReference type="PANTHER" id="PTHR33064:SF37">
    <property type="entry name" value="RIBONUCLEASE H"/>
    <property type="match status" value="1"/>
</dbReference>
<dbReference type="SUPFAM" id="SSF56672">
    <property type="entry name" value="DNA/RNA polymerases"/>
    <property type="match status" value="1"/>
</dbReference>
<keyword evidence="5" id="KW-1185">Reference proteome</keyword>
<dbReference type="GO" id="GO:0004523">
    <property type="term" value="F:RNA-DNA hybrid ribonuclease activity"/>
    <property type="evidence" value="ECO:0007669"/>
    <property type="project" value="UniProtKB-EC"/>
</dbReference>
<dbReference type="Pfam" id="PF00078">
    <property type="entry name" value="RVT_1"/>
    <property type="match status" value="1"/>
</dbReference>
<dbReference type="InterPro" id="IPR043502">
    <property type="entry name" value="DNA/RNA_pol_sf"/>
</dbReference>
<reference evidence="4" key="2">
    <citation type="submission" date="2025-09" db="UniProtKB">
        <authorList>
            <consortium name="Ensembl"/>
        </authorList>
    </citation>
    <scope>IDENTIFICATION</scope>
</reference>
<evidence type="ECO:0000313" key="4">
    <source>
        <dbReference type="Ensembl" id="ENSSLDP00000026886.1"/>
    </source>
</evidence>
<name>A0A3B4YFG8_SERLL</name>
<reference evidence="4" key="1">
    <citation type="submission" date="2025-08" db="UniProtKB">
        <authorList>
            <consortium name="Ensembl"/>
        </authorList>
    </citation>
    <scope>IDENTIFICATION</scope>
</reference>
<evidence type="ECO:0000256" key="1">
    <source>
        <dbReference type="ARBA" id="ARBA00010879"/>
    </source>
</evidence>
<dbReference type="PANTHER" id="PTHR33064">
    <property type="entry name" value="POL PROTEIN"/>
    <property type="match status" value="1"/>
</dbReference>
<dbReference type="Ensembl" id="ENSSLDT00000027720.1">
    <property type="protein sequence ID" value="ENSSLDP00000026886.1"/>
    <property type="gene ID" value="ENSSLDG00000020897.1"/>
</dbReference>
<evidence type="ECO:0000313" key="5">
    <source>
        <dbReference type="Proteomes" id="UP000261360"/>
    </source>
</evidence>
<dbReference type="GeneTree" id="ENSGT00940000163417"/>
<dbReference type="InterPro" id="IPR051320">
    <property type="entry name" value="Viral_Replic_Matur_Polypro"/>
</dbReference>
<dbReference type="STRING" id="1841481.ENSSLDP00000026886"/>
<evidence type="ECO:0000256" key="2">
    <source>
        <dbReference type="ARBA" id="ARBA00012180"/>
    </source>
</evidence>
<organism evidence="4 5">
    <name type="scientific">Seriola lalandi dorsalis</name>
    <dbReference type="NCBI Taxonomy" id="1841481"/>
    <lineage>
        <taxon>Eukaryota</taxon>
        <taxon>Metazoa</taxon>
        <taxon>Chordata</taxon>
        <taxon>Craniata</taxon>
        <taxon>Vertebrata</taxon>
        <taxon>Euteleostomi</taxon>
        <taxon>Actinopterygii</taxon>
        <taxon>Neopterygii</taxon>
        <taxon>Teleostei</taxon>
        <taxon>Neoteleostei</taxon>
        <taxon>Acanthomorphata</taxon>
        <taxon>Carangaria</taxon>
        <taxon>Carangiformes</taxon>
        <taxon>Carangidae</taxon>
        <taxon>Seriola</taxon>
    </lineage>
</organism>
<dbReference type="EC" id="3.1.26.4" evidence="2"/>
<dbReference type="Gene3D" id="3.10.10.10">
    <property type="entry name" value="HIV Type 1 Reverse Transcriptase, subunit A, domain 1"/>
    <property type="match status" value="1"/>
</dbReference>